<dbReference type="PANTHER" id="PTHR31221:SF261">
    <property type="entry name" value="OS03G0657400 PROTEIN"/>
    <property type="match status" value="1"/>
</dbReference>
<comment type="subcellular location">
    <subcellularLocation>
        <location evidence="1">Nucleus</location>
    </subcellularLocation>
</comment>
<dbReference type="InterPro" id="IPR036576">
    <property type="entry name" value="WRKY_dom_sf"/>
</dbReference>
<sequence length="131" mass="15221">MHIYIESVLFFGKMIRDREEGEGQHEDAAVNSNARIQLAMPEDGYDWKKYGQKYIRNIQKIRSYFKCKNKSCNVKKRVEWHPSNPSNLRIVYDGNHDHHPKFDLDQGSSSGSANQYDLSNQIFGQVDGTPR</sequence>
<feature type="region of interest" description="Disordered" evidence="6">
    <location>
        <begin position="92"/>
        <end position="131"/>
    </location>
</feature>
<keyword evidence="3" id="KW-0238">DNA-binding</keyword>
<evidence type="ECO:0000256" key="2">
    <source>
        <dbReference type="ARBA" id="ARBA00023015"/>
    </source>
</evidence>
<reference evidence="8" key="1">
    <citation type="submission" date="2022-08" db="EMBL/GenBank/DDBJ databases">
        <authorList>
            <person name="Marques A."/>
        </authorList>
    </citation>
    <scope>NUCLEOTIDE SEQUENCE</scope>
    <source>
        <strain evidence="8">RhyPub2mFocal</strain>
        <tissue evidence="8">Leaves</tissue>
    </source>
</reference>
<name>A0AAV8GWK7_9POAL</name>
<feature type="compositionally biased region" description="Polar residues" evidence="6">
    <location>
        <begin position="106"/>
        <end position="123"/>
    </location>
</feature>
<evidence type="ECO:0000256" key="5">
    <source>
        <dbReference type="ARBA" id="ARBA00023242"/>
    </source>
</evidence>
<accession>A0AAV8GWK7</accession>
<dbReference type="GO" id="GO:0043565">
    <property type="term" value="F:sequence-specific DNA binding"/>
    <property type="evidence" value="ECO:0007669"/>
    <property type="project" value="InterPro"/>
</dbReference>
<organism evidence="8 9">
    <name type="scientific">Rhynchospora pubera</name>
    <dbReference type="NCBI Taxonomy" id="906938"/>
    <lineage>
        <taxon>Eukaryota</taxon>
        <taxon>Viridiplantae</taxon>
        <taxon>Streptophyta</taxon>
        <taxon>Embryophyta</taxon>
        <taxon>Tracheophyta</taxon>
        <taxon>Spermatophyta</taxon>
        <taxon>Magnoliopsida</taxon>
        <taxon>Liliopsida</taxon>
        <taxon>Poales</taxon>
        <taxon>Cyperaceae</taxon>
        <taxon>Cyperoideae</taxon>
        <taxon>Rhynchosporeae</taxon>
        <taxon>Rhynchospora</taxon>
    </lineage>
</organism>
<evidence type="ECO:0000256" key="3">
    <source>
        <dbReference type="ARBA" id="ARBA00023125"/>
    </source>
</evidence>
<dbReference type="EMBL" id="JAMFTS010000001">
    <property type="protein sequence ID" value="KAJ4809429.1"/>
    <property type="molecule type" value="Genomic_DNA"/>
</dbReference>
<evidence type="ECO:0000259" key="7">
    <source>
        <dbReference type="PROSITE" id="PS50811"/>
    </source>
</evidence>
<evidence type="ECO:0000256" key="4">
    <source>
        <dbReference type="ARBA" id="ARBA00023163"/>
    </source>
</evidence>
<dbReference type="InterPro" id="IPR044810">
    <property type="entry name" value="WRKY_plant"/>
</dbReference>
<dbReference type="InterPro" id="IPR003657">
    <property type="entry name" value="WRKY_dom"/>
</dbReference>
<dbReference type="Gene3D" id="2.20.25.80">
    <property type="entry name" value="WRKY domain"/>
    <property type="match status" value="1"/>
</dbReference>
<dbReference type="Proteomes" id="UP001140206">
    <property type="component" value="Chromosome 1"/>
</dbReference>
<dbReference type="SUPFAM" id="SSF118290">
    <property type="entry name" value="WRKY DNA-binding domain"/>
    <property type="match status" value="1"/>
</dbReference>
<proteinExistence type="predicted"/>
<dbReference type="Pfam" id="PF03106">
    <property type="entry name" value="WRKY"/>
    <property type="match status" value="1"/>
</dbReference>
<dbReference type="SMART" id="SM00774">
    <property type="entry name" value="WRKY"/>
    <property type="match status" value="1"/>
</dbReference>
<gene>
    <name evidence="8" type="ORF">LUZ62_021995</name>
</gene>
<feature type="compositionally biased region" description="Basic and acidic residues" evidence="6">
    <location>
        <begin position="94"/>
        <end position="104"/>
    </location>
</feature>
<comment type="caution">
    <text evidence="8">The sequence shown here is derived from an EMBL/GenBank/DDBJ whole genome shotgun (WGS) entry which is preliminary data.</text>
</comment>
<feature type="domain" description="WRKY" evidence="7">
    <location>
        <begin position="36"/>
        <end position="101"/>
    </location>
</feature>
<evidence type="ECO:0000256" key="1">
    <source>
        <dbReference type="ARBA" id="ARBA00004123"/>
    </source>
</evidence>
<dbReference type="GO" id="GO:0003700">
    <property type="term" value="F:DNA-binding transcription factor activity"/>
    <property type="evidence" value="ECO:0007669"/>
    <property type="project" value="InterPro"/>
</dbReference>
<keyword evidence="9" id="KW-1185">Reference proteome</keyword>
<dbReference type="PROSITE" id="PS50811">
    <property type="entry name" value="WRKY"/>
    <property type="match status" value="1"/>
</dbReference>
<dbReference type="AlphaFoldDB" id="A0AAV8GWK7"/>
<keyword evidence="5" id="KW-0539">Nucleus</keyword>
<evidence type="ECO:0000313" key="9">
    <source>
        <dbReference type="Proteomes" id="UP001140206"/>
    </source>
</evidence>
<keyword evidence="2" id="KW-0805">Transcription regulation</keyword>
<keyword evidence="4" id="KW-0804">Transcription</keyword>
<evidence type="ECO:0000256" key="6">
    <source>
        <dbReference type="SAM" id="MobiDB-lite"/>
    </source>
</evidence>
<dbReference type="PANTHER" id="PTHR31221">
    <property type="entry name" value="WRKY TRANSCRIPTION FACTOR PROTEIN 1-RELATED"/>
    <property type="match status" value="1"/>
</dbReference>
<evidence type="ECO:0000313" key="8">
    <source>
        <dbReference type="EMBL" id="KAJ4809429.1"/>
    </source>
</evidence>
<dbReference type="GO" id="GO:0005634">
    <property type="term" value="C:nucleus"/>
    <property type="evidence" value="ECO:0007669"/>
    <property type="project" value="UniProtKB-SubCell"/>
</dbReference>
<protein>
    <recommendedName>
        <fullName evidence="7">WRKY domain-containing protein</fullName>
    </recommendedName>
</protein>